<feature type="chain" id="PRO_5028938796" description="Lipoprotein" evidence="1">
    <location>
        <begin position="22"/>
        <end position="105"/>
    </location>
</feature>
<evidence type="ECO:0000256" key="1">
    <source>
        <dbReference type="SAM" id="SignalP"/>
    </source>
</evidence>
<sequence length="105" mass="11042">MNNKILLVMCAAAAVGLAACGAVQTTPSWGGHCPKPATDGNGMLEIKNGQTLKCQIRVFTSNMGCTEKITNPSGDDGYVCTGGNKGAVFFFDNNGVLKSHEFIER</sequence>
<dbReference type="PROSITE" id="PS51257">
    <property type="entry name" value="PROKAR_LIPOPROTEIN"/>
    <property type="match status" value="1"/>
</dbReference>
<dbReference type="AlphaFoldDB" id="A0A7H1ME10"/>
<dbReference type="EMBL" id="CP060414">
    <property type="protein sequence ID" value="QNT59875.1"/>
    <property type="molecule type" value="Genomic_DNA"/>
</dbReference>
<evidence type="ECO:0000313" key="2">
    <source>
        <dbReference type="EMBL" id="QNT59875.1"/>
    </source>
</evidence>
<evidence type="ECO:0000313" key="3">
    <source>
        <dbReference type="Proteomes" id="UP000516412"/>
    </source>
</evidence>
<evidence type="ECO:0008006" key="4">
    <source>
        <dbReference type="Google" id="ProtNLM"/>
    </source>
</evidence>
<reference evidence="2" key="1">
    <citation type="submission" date="2024-06" db="EMBL/GenBank/DDBJ databases">
        <title>Complete Genome Sequence of mouse commensal type strain Neisseria musculi.</title>
        <authorList>
            <person name="Thapa E."/>
            <person name="Aluvathingal J."/>
            <person name="Nadendla S."/>
            <person name="Mehta A."/>
            <person name="Tettelin H."/>
            <person name="Weyand N.J."/>
        </authorList>
    </citation>
    <scope>NUCLEOTIDE SEQUENCE</scope>
    <source>
        <strain evidence="2">NW831</strain>
    </source>
</reference>
<keyword evidence="1" id="KW-0732">Signal</keyword>
<proteinExistence type="predicted"/>
<organism evidence="2 3">
    <name type="scientific">Neisseria musculi</name>
    <dbReference type="NCBI Taxonomy" id="1815583"/>
    <lineage>
        <taxon>Bacteria</taxon>
        <taxon>Pseudomonadati</taxon>
        <taxon>Pseudomonadota</taxon>
        <taxon>Betaproteobacteria</taxon>
        <taxon>Neisseriales</taxon>
        <taxon>Neisseriaceae</taxon>
        <taxon>Neisseria</taxon>
    </lineage>
</organism>
<dbReference type="Proteomes" id="UP000516412">
    <property type="component" value="Chromosome"/>
</dbReference>
<name>A0A7H1ME10_9NEIS</name>
<dbReference type="KEGG" id="nmus:H7A79_2082"/>
<dbReference type="RefSeq" id="WP_187000294.1">
    <property type="nucleotide sequence ID" value="NZ_CP060414.2"/>
</dbReference>
<keyword evidence="3" id="KW-1185">Reference proteome</keyword>
<gene>
    <name evidence="2" type="ORF">H7A79_2082</name>
</gene>
<feature type="signal peptide" evidence="1">
    <location>
        <begin position="1"/>
        <end position="21"/>
    </location>
</feature>
<protein>
    <recommendedName>
        <fullName evidence="4">Lipoprotein</fullName>
    </recommendedName>
</protein>
<accession>A0A7H1ME10</accession>